<feature type="chain" id="PRO_5021027806" evidence="7">
    <location>
        <begin position="26"/>
        <end position="325"/>
    </location>
</feature>
<dbReference type="CDD" id="cd02248">
    <property type="entry name" value="Peptidase_C1A"/>
    <property type="match status" value="1"/>
</dbReference>
<organism evidence="10 11">
    <name type="scientific">Musa balbisiana</name>
    <name type="common">Banana</name>
    <dbReference type="NCBI Taxonomy" id="52838"/>
    <lineage>
        <taxon>Eukaryota</taxon>
        <taxon>Viridiplantae</taxon>
        <taxon>Streptophyta</taxon>
        <taxon>Embryophyta</taxon>
        <taxon>Tracheophyta</taxon>
        <taxon>Spermatophyta</taxon>
        <taxon>Magnoliopsida</taxon>
        <taxon>Liliopsida</taxon>
        <taxon>Zingiberales</taxon>
        <taxon>Musaceae</taxon>
        <taxon>Musa</taxon>
    </lineage>
</organism>
<keyword evidence="11" id="KW-1185">Reference proteome</keyword>
<dbReference type="EMBL" id="PYDT01000009">
    <property type="protein sequence ID" value="THU49869.1"/>
    <property type="molecule type" value="Genomic_DNA"/>
</dbReference>
<dbReference type="GO" id="GO:0008234">
    <property type="term" value="F:cysteine-type peptidase activity"/>
    <property type="evidence" value="ECO:0007669"/>
    <property type="project" value="UniProtKB-KW"/>
</dbReference>
<evidence type="ECO:0000256" key="6">
    <source>
        <dbReference type="ARBA" id="ARBA00023157"/>
    </source>
</evidence>
<keyword evidence="3 7" id="KW-0732">Signal</keyword>
<dbReference type="GO" id="GO:0006508">
    <property type="term" value="P:proteolysis"/>
    <property type="evidence" value="ECO:0007669"/>
    <property type="project" value="UniProtKB-KW"/>
</dbReference>
<dbReference type="InterPro" id="IPR025660">
    <property type="entry name" value="Pept_his_AS"/>
</dbReference>
<accession>A0A4S8INN3</accession>
<keyword evidence="2" id="KW-0645">Protease</keyword>
<dbReference type="PROSITE" id="PS00640">
    <property type="entry name" value="THIOL_PROTEASE_ASN"/>
    <property type="match status" value="1"/>
</dbReference>
<comment type="caution">
    <text evidence="10">The sequence shown here is derived from an EMBL/GenBank/DDBJ whole genome shotgun (WGS) entry which is preliminary data.</text>
</comment>
<dbReference type="PANTHER" id="PTHR12411">
    <property type="entry name" value="CYSTEINE PROTEASE FAMILY C1-RELATED"/>
    <property type="match status" value="1"/>
</dbReference>
<keyword evidence="5" id="KW-0788">Thiol protease</keyword>
<evidence type="ECO:0000256" key="2">
    <source>
        <dbReference type="ARBA" id="ARBA00022670"/>
    </source>
</evidence>
<evidence type="ECO:0000259" key="8">
    <source>
        <dbReference type="SMART" id="SM00645"/>
    </source>
</evidence>
<comment type="similarity">
    <text evidence="1">Belongs to the peptidase C1 family.</text>
</comment>
<dbReference type="STRING" id="52838.A0A4S8INN3"/>
<evidence type="ECO:0000259" key="9">
    <source>
        <dbReference type="SMART" id="SM00848"/>
    </source>
</evidence>
<gene>
    <name evidence="10" type="ORF">C4D60_Mb06t14110</name>
</gene>
<evidence type="ECO:0000256" key="3">
    <source>
        <dbReference type="ARBA" id="ARBA00022729"/>
    </source>
</evidence>
<sequence>MASAFKIAALFFLLYGSWRWSAVSGTSPTDMFEQWIAQHGRTYANESEKSYRLGVFTRNLDYVNAFRQAGNRSYTVGLNRFADLTKEEFLAAYTTTGLRPSAGSYPGLNPFRACRGPTAYGLLRFGAWNNHAGSCWAFSAVASIEGINKIVRGSLISLSEQQLFACDHNDDGCLGGLHYRAFSYVFSNGGITTEENYPYEPNKATCDAPKQSDHAVSITGYEIVPTNNEKLLMNAVANQPVSVSIDSHEFQFYTGGIFDGPCETNLNHEVTLVGYGTEENGAKYWIAKNSWGTLWGDDGYILLKKDVAEKEGQCGLAIRASYPII</sequence>
<dbReference type="AlphaFoldDB" id="A0A4S8INN3"/>
<dbReference type="PRINTS" id="PR00705">
    <property type="entry name" value="PAPAIN"/>
</dbReference>
<evidence type="ECO:0000256" key="4">
    <source>
        <dbReference type="ARBA" id="ARBA00022801"/>
    </source>
</evidence>
<dbReference type="Pfam" id="PF00112">
    <property type="entry name" value="Peptidase_C1"/>
    <property type="match status" value="1"/>
</dbReference>
<dbReference type="SMART" id="SM00645">
    <property type="entry name" value="Pept_C1"/>
    <property type="match status" value="1"/>
</dbReference>
<feature type="domain" description="Peptidase C1A papain C-terminal" evidence="8">
    <location>
        <begin position="116"/>
        <end position="324"/>
    </location>
</feature>
<dbReference type="InterPro" id="IPR013201">
    <property type="entry name" value="Prot_inhib_I29"/>
</dbReference>
<dbReference type="FunFam" id="3.90.70.10:FF:000067">
    <property type="entry name" value="Senescence-specific cysteine protease"/>
    <property type="match status" value="1"/>
</dbReference>
<dbReference type="SMART" id="SM00848">
    <property type="entry name" value="Inhibitor_I29"/>
    <property type="match status" value="1"/>
</dbReference>
<keyword evidence="4" id="KW-0378">Hydrolase</keyword>
<keyword evidence="6" id="KW-1015">Disulfide bond</keyword>
<name>A0A4S8INN3_MUSBA</name>
<dbReference type="Proteomes" id="UP000317650">
    <property type="component" value="Chromosome 6"/>
</dbReference>
<evidence type="ECO:0000313" key="11">
    <source>
        <dbReference type="Proteomes" id="UP000317650"/>
    </source>
</evidence>
<feature type="domain" description="Cathepsin propeptide inhibitor" evidence="9">
    <location>
        <begin position="32"/>
        <end position="89"/>
    </location>
</feature>
<proteinExistence type="inferred from homology"/>
<dbReference type="Gene3D" id="1.10.287.2250">
    <property type="match status" value="1"/>
</dbReference>
<evidence type="ECO:0000256" key="5">
    <source>
        <dbReference type="ARBA" id="ARBA00022807"/>
    </source>
</evidence>
<dbReference type="InterPro" id="IPR013128">
    <property type="entry name" value="Peptidase_C1A"/>
</dbReference>
<dbReference type="Pfam" id="PF08246">
    <property type="entry name" value="Inhibitor_I29"/>
    <property type="match status" value="1"/>
</dbReference>
<dbReference type="Gene3D" id="3.90.70.10">
    <property type="entry name" value="Cysteine proteinases"/>
    <property type="match status" value="1"/>
</dbReference>
<evidence type="ECO:0000313" key="10">
    <source>
        <dbReference type="EMBL" id="THU49869.1"/>
    </source>
</evidence>
<evidence type="ECO:0000256" key="7">
    <source>
        <dbReference type="SAM" id="SignalP"/>
    </source>
</evidence>
<dbReference type="InterPro" id="IPR038765">
    <property type="entry name" value="Papain-like_cys_pep_sf"/>
</dbReference>
<protein>
    <submittedName>
        <fullName evidence="10">Uncharacterized protein</fullName>
    </submittedName>
</protein>
<dbReference type="InterPro" id="IPR000668">
    <property type="entry name" value="Peptidase_C1A_C"/>
</dbReference>
<dbReference type="InterPro" id="IPR025661">
    <property type="entry name" value="Pept_asp_AS"/>
</dbReference>
<dbReference type="SUPFAM" id="SSF54001">
    <property type="entry name" value="Cysteine proteinases"/>
    <property type="match status" value="1"/>
</dbReference>
<evidence type="ECO:0000256" key="1">
    <source>
        <dbReference type="ARBA" id="ARBA00008455"/>
    </source>
</evidence>
<dbReference type="PROSITE" id="PS00639">
    <property type="entry name" value="THIOL_PROTEASE_HIS"/>
    <property type="match status" value="1"/>
</dbReference>
<dbReference type="InterPro" id="IPR039417">
    <property type="entry name" value="Peptidase_C1A_papain-like"/>
</dbReference>
<feature type="signal peptide" evidence="7">
    <location>
        <begin position="1"/>
        <end position="25"/>
    </location>
</feature>
<reference evidence="10 11" key="1">
    <citation type="journal article" date="2019" name="Nat. Plants">
        <title>Genome sequencing of Musa balbisiana reveals subgenome evolution and function divergence in polyploid bananas.</title>
        <authorList>
            <person name="Yao X."/>
        </authorList>
    </citation>
    <scope>NUCLEOTIDE SEQUENCE [LARGE SCALE GENOMIC DNA]</scope>
    <source>
        <strain evidence="11">cv. DH-PKW</strain>
        <tissue evidence="10">Leaves</tissue>
    </source>
</reference>